<dbReference type="InterPro" id="IPR005021">
    <property type="entry name" value="Terminase_largesu-like"/>
</dbReference>
<organism evidence="1 2">
    <name type="scientific">Kutzneria viridogrisea</name>
    <dbReference type="NCBI Taxonomy" id="47990"/>
    <lineage>
        <taxon>Bacteria</taxon>
        <taxon>Bacillati</taxon>
        <taxon>Actinomycetota</taxon>
        <taxon>Actinomycetes</taxon>
        <taxon>Pseudonocardiales</taxon>
        <taxon>Pseudonocardiaceae</taxon>
        <taxon>Kutzneria</taxon>
    </lineage>
</organism>
<dbReference type="Proteomes" id="UP000517916">
    <property type="component" value="Unassembled WGS sequence"/>
</dbReference>
<dbReference type="PANTHER" id="PTHR41287">
    <property type="match status" value="1"/>
</dbReference>
<dbReference type="InterPro" id="IPR027417">
    <property type="entry name" value="P-loop_NTPase"/>
</dbReference>
<protein>
    <recommendedName>
        <fullName evidence="3">Terminase</fullName>
    </recommendedName>
</protein>
<evidence type="ECO:0000313" key="2">
    <source>
        <dbReference type="Proteomes" id="UP000517916"/>
    </source>
</evidence>
<dbReference type="Gene3D" id="3.40.50.300">
    <property type="entry name" value="P-loop containing nucleotide triphosphate hydrolases"/>
    <property type="match status" value="1"/>
</dbReference>
<reference evidence="1 2" key="1">
    <citation type="submission" date="2020-08" db="EMBL/GenBank/DDBJ databases">
        <title>Genomic Encyclopedia of Archaeal and Bacterial Type Strains, Phase II (KMG-II): from individual species to whole genera.</title>
        <authorList>
            <person name="Goeker M."/>
        </authorList>
    </citation>
    <scope>NUCLEOTIDE SEQUENCE [LARGE SCALE GENOMIC DNA]</scope>
    <source>
        <strain evidence="1 2">DSM 43850</strain>
    </source>
</reference>
<name>A0ABR6BGD3_9PSEU</name>
<comment type="caution">
    <text evidence="1">The sequence shown here is derived from an EMBL/GenBank/DDBJ whole genome shotgun (WGS) entry which is preliminary data.</text>
</comment>
<dbReference type="RefSeq" id="WP_182837546.1">
    <property type="nucleotide sequence ID" value="NZ_BAAABQ010000059.1"/>
</dbReference>
<proteinExistence type="predicted"/>
<evidence type="ECO:0008006" key="3">
    <source>
        <dbReference type="Google" id="ProtNLM"/>
    </source>
</evidence>
<gene>
    <name evidence="1" type="ORF">BC739_003129</name>
</gene>
<evidence type="ECO:0000313" key="1">
    <source>
        <dbReference type="EMBL" id="MBA8925930.1"/>
    </source>
</evidence>
<dbReference type="PANTHER" id="PTHR41287:SF1">
    <property type="entry name" value="PROTEIN YMFN"/>
    <property type="match status" value="1"/>
</dbReference>
<sequence>MPALLDPPTAQPVRIGPDGYPPWDRTLAEPILQWQLTYLRQPDGPNSGDPWRMTAEQLRFVCWWYAIDEFGRFVYRRAVLRRMKGWGKDPLAAALACTEFVGPCRFGGWDSAGNPVAVPHPAPWVQVAAVSMDQTRNTMTLMPGMLSDEAVDEYGIDLGKTIIYSRGGGRIEAVTSSPRALEGGRPSYIIINESHHWLHNNEGIEMARAIARNLAKSRDGSARSLAITNAHDPGEGSVAEQDWDAWQAIQSGQSRATGFLYDSLEAPADTILADRDSLRAGLIAARGDSHWLDVDRLIEEIYDPATPPSMSRRYYLNQLTASEDAWLAPHEWNACTSHKPLLPGDQVTLGFDGSVRDDSTALVACRVSDGHLTLLGCWERPEGPAAEGWQVDREAVDAAVFAAFECYSVLGMYADPAHWQDYLDRWSREFADRVTVRATPGRPLEWWTNRPRLMVESLARFHDAVVEQRLSHDGGHVLTRHALNARRRVGRTGVTIAKENPSSARKIDAVMAAVLAYEARADAVATGATDTRTRSKRLYRF</sequence>
<accession>A0ABR6BGD3</accession>
<keyword evidence="2" id="KW-1185">Reference proteome</keyword>
<dbReference type="EMBL" id="JACJID010000002">
    <property type="protein sequence ID" value="MBA8925930.1"/>
    <property type="molecule type" value="Genomic_DNA"/>
</dbReference>